<protein>
    <submittedName>
        <fullName evidence="1">Uncharacterized protein</fullName>
    </submittedName>
</protein>
<accession>A0ABQ6CL11</accession>
<evidence type="ECO:0000313" key="1">
    <source>
        <dbReference type="EMBL" id="GLS19570.1"/>
    </source>
</evidence>
<dbReference type="Proteomes" id="UP001156882">
    <property type="component" value="Unassembled WGS sequence"/>
</dbReference>
<keyword evidence="2" id="KW-1185">Reference proteome</keyword>
<evidence type="ECO:0000313" key="2">
    <source>
        <dbReference type="Proteomes" id="UP001156882"/>
    </source>
</evidence>
<sequence length="237" mass="26745">MRIVFRCDPHLADYLQRPMPARGILPDWLRSMPAKAFSEVHGREIRTVKQCPPFVDAMAHGFVIPLPCDVSVENGVFSWDWRIPEPATRGHPRAPLSFHVPEQLVGAPFADGQAALKFNSFWTIELEEGWSLLAVHPINRDDLPFRLITGLVDSDRFHDGGINFPAVWTDRAFNGVLPRGTPVAQCLIVPREQPDLVFEQLEGPAKTAYESTVAEVLAQPGIYRKRFRAKRRRSSAE</sequence>
<gene>
    <name evidence="1" type="ORF">GCM10007874_25870</name>
</gene>
<comment type="caution">
    <text evidence="1">The sequence shown here is derived from an EMBL/GenBank/DDBJ whole genome shotgun (WGS) entry which is preliminary data.</text>
</comment>
<dbReference type="EMBL" id="BSPC01000023">
    <property type="protein sequence ID" value="GLS19570.1"/>
    <property type="molecule type" value="Genomic_DNA"/>
</dbReference>
<organism evidence="1 2">
    <name type="scientific">Labrys miyagiensis</name>
    <dbReference type="NCBI Taxonomy" id="346912"/>
    <lineage>
        <taxon>Bacteria</taxon>
        <taxon>Pseudomonadati</taxon>
        <taxon>Pseudomonadota</taxon>
        <taxon>Alphaproteobacteria</taxon>
        <taxon>Hyphomicrobiales</taxon>
        <taxon>Xanthobacteraceae</taxon>
        <taxon>Labrys</taxon>
    </lineage>
</organism>
<proteinExistence type="predicted"/>
<name>A0ABQ6CL11_9HYPH</name>
<reference evidence="2" key="1">
    <citation type="journal article" date="2019" name="Int. J. Syst. Evol. Microbiol.">
        <title>The Global Catalogue of Microorganisms (GCM) 10K type strain sequencing project: providing services to taxonomists for standard genome sequencing and annotation.</title>
        <authorList>
            <consortium name="The Broad Institute Genomics Platform"/>
            <consortium name="The Broad Institute Genome Sequencing Center for Infectious Disease"/>
            <person name="Wu L."/>
            <person name="Ma J."/>
        </authorList>
    </citation>
    <scope>NUCLEOTIDE SEQUENCE [LARGE SCALE GENOMIC DNA]</scope>
    <source>
        <strain evidence="2">NBRC 101365</strain>
    </source>
</reference>